<sequence length="29" mass="3519">MASLFKCIHWLRCIAFYTICLQWNNQLDS</sequence>
<feature type="signal peptide" evidence="1">
    <location>
        <begin position="1"/>
        <end position="15"/>
    </location>
</feature>
<keyword evidence="1" id="KW-0732">Signal</keyword>
<evidence type="ECO:0000256" key="1">
    <source>
        <dbReference type="SAM" id="SignalP"/>
    </source>
</evidence>
<evidence type="ECO:0000313" key="2">
    <source>
        <dbReference type="EMBL" id="JAH11003.1"/>
    </source>
</evidence>
<reference evidence="2" key="1">
    <citation type="submission" date="2014-11" db="EMBL/GenBank/DDBJ databases">
        <authorList>
            <person name="Amaro Gonzalez C."/>
        </authorList>
    </citation>
    <scope>NUCLEOTIDE SEQUENCE</scope>
</reference>
<dbReference type="EMBL" id="GBXM01097574">
    <property type="protein sequence ID" value="JAH11003.1"/>
    <property type="molecule type" value="Transcribed_RNA"/>
</dbReference>
<name>A0A0E9Q4G7_ANGAN</name>
<protein>
    <submittedName>
        <fullName evidence="2">Uncharacterized protein</fullName>
    </submittedName>
</protein>
<reference evidence="2" key="2">
    <citation type="journal article" date="2015" name="Fish Shellfish Immunol.">
        <title>Early steps in the European eel (Anguilla anguilla)-Vibrio vulnificus interaction in the gills: Role of the RtxA13 toxin.</title>
        <authorList>
            <person name="Callol A."/>
            <person name="Pajuelo D."/>
            <person name="Ebbesson L."/>
            <person name="Teles M."/>
            <person name="MacKenzie S."/>
            <person name="Amaro C."/>
        </authorList>
    </citation>
    <scope>NUCLEOTIDE SEQUENCE</scope>
</reference>
<dbReference type="AlphaFoldDB" id="A0A0E9Q4G7"/>
<organism evidence="2">
    <name type="scientific">Anguilla anguilla</name>
    <name type="common">European freshwater eel</name>
    <name type="synonym">Muraena anguilla</name>
    <dbReference type="NCBI Taxonomy" id="7936"/>
    <lineage>
        <taxon>Eukaryota</taxon>
        <taxon>Metazoa</taxon>
        <taxon>Chordata</taxon>
        <taxon>Craniata</taxon>
        <taxon>Vertebrata</taxon>
        <taxon>Euteleostomi</taxon>
        <taxon>Actinopterygii</taxon>
        <taxon>Neopterygii</taxon>
        <taxon>Teleostei</taxon>
        <taxon>Anguilliformes</taxon>
        <taxon>Anguillidae</taxon>
        <taxon>Anguilla</taxon>
    </lineage>
</organism>
<feature type="chain" id="PRO_5012791300" evidence="1">
    <location>
        <begin position="16"/>
        <end position="29"/>
    </location>
</feature>
<accession>A0A0E9Q4G7</accession>
<proteinExistence type="predicted"/>